<dbReference type="Proteomes" id="UP000822688">
    <property type="component" value="Chromosome 11"/>
</dbReference>
<organism evidence="2 3">
    <name type="scientific">Ceratodon purpureus</name>
    <name type="common">Fire moss</name>
    <name type="synonym">Dicranum purpureum</name>
    <dbReference type="NCBI Taxonomy" id="3225"/>
    <lineage>
        <taxon>Eukaryota</taxon>
        <taxon>Viridiplantae</taxon>
        <taxon>Streptophyta</taxon>
        <taxon>Embryophyta</taxon>
        <taxon>Bryophyta</taxon>
        <taxon>Bryophytina</taxon>
        <taxon>Bryopsida</taxon>
        <taxon>Dicranidae</taxon>
        <taxon>Pseudoditrichales</taxon>
        <taxon>Ditrichaceae</taxon>
        <taxon>Ceratodon</taxon>
    </lineage>
</organism>
<gene>
    <name evidence="2" type="ORF">KC19_11G070900</name>
</gene>
<evidence type="ECO:0000313" key="3">
    <source>
        <dbReference type="Proteomes" id="UP000822688"/>
    </source>
</evidence>
<protein>
    <submittedName>
        <fullName evidence="2">Uncharacterized protein</fullName>
    </submittedName>
</protein>
<evidence type="ECO:0000256" key="1">
    <source>
        <dbReference type="SAM" id="SignalP"/>
    </source>
</evidence>
<keyword evidence="1" id="KW-0732">Signal</keyword>
<reference evidence="2 3" key="1">
    <citation type="submission" date="2020-06" db="EMBL/GenBank/DDBJ databases">
        <title>WGS assembly of Ceratodon purpureus strain R40.</title>
        <authorList>
            <person name="Carey S.B."/>
            <person name="Jenkins J."/>
            <person name="Shu S."/>
            <person name="Lovell J.T."/>
            <person name="Sreedasyam A."/>
            <person name="Maumus F."/>
            <person name="Tiley G.P."/>
            <person name="Fernandez-Pozo N."/>
            <person name="Barry K."/>
            <person name="Chen C."/>
            <person name="Wang M."/>
            <person name="Lipzen A."/>
            <person name="Daum C."/>
            <person name="Saski C.A."/>
            <person name="Payton A.C."/>
            <person name="Mcbreen J.C."/>
            <person name="Conrad R.E."/>
            <person name="Kollar L.M."/>
            <person name="Olsson S."/>
            <person name="Huttunen S."/>
            <person name="Landis J.B."/>
            <person name="Wickett N.J."/>
            <person name="Johnson M.G."/>
            <person name="Rensing S.A."/>
            <person name="Grimwood J."/>
            <person name="Schmutz J."/>
            <person name="Mcdaniel S.F."/>
        </authorList>
    </citation>
    <scope>NUCLEOTIDE SEQUENCE [LARGE SCALE GENOMIC DNA]</scope>
    <source>
        <strain evidence="2 3">R40</strain>
    </source>
</reference>
<feature type="chain" id="PRO_5035920071" evidence="1">
    <location>
        <begin position="30"/>
        <end position="165"/>
    </location>
</feature>
<evidence type="ECO:0000313" key="2">
    <source>
        <dbReference type="EMBL" id="KAG0556676.1"/>
    </source>
</evidence>
<comment type="caution">
    <text evidence="2">The sequence shown here is derived from an EMBL/GenBank/DDBJ whole genome shotgun (WGS) entry which is preliminary data.</text>
</comment>
<dbReference type="EMBL" id="CM026432">
    <property type="protein sequence ID" value="KAG0556676.1"/>
    <property type="molecule type" value="Genomic_DNA"/>
</dbReference>
<accession>A0A8T0GBD7</accession>
<keyword evidence="3" id="KW-1185">Reference proteome</keyword>
<name>A0A8T0GBD7_CERPU</name>
<feature type="signal peptide" evidence="1">
    <location>
        <begin position="1"/>
        <end position="29"/>
    </location>
</feature>
<proteinExistence type="predicted"/>
<sequence length="165" mass="17268">MGRSQARVVAAVVMVVTMVGICTAPGVHGKLEVRNTQNETLTVFYPPLQTCCAHCSPGIPCPQFCRVCTDVVVKPKGCATLNSKAGPYPLEYLKVQIVDKYFCVAKNDLKLLTAKALVAVSGVQCGSARSSGVAASVAENSSEKNVCSSSAVTVKNLGVICLEVC</sequence>
<dbReference type="AlphaFoldDB" id="A0A8T0GBD7"/>